<dbReference type="HOGENOM" id="CLU_2959931_0_0_6"/>
<evidence type="ECO:0000313" key="2">
    <source>
        <dbReference type="Proteomes" id="UP000008084"/>
    </source>
</evidence>
<protein>
    <submittedName>
        <fullName evidence="1">Uncharacterized protein</fullName>
    </submittedName>
</protein>
<dbReference type="KEGG" id="yey:Y11_16671"/>
<dbReference type="EMBL" id="FR729477">
    <property type="protein sequence ID" value="CBY26514.1"/>
    <property type="molecule type" value="Genomic_DNA"/>
</dbReference>
<organism evidence="1 2">
    <name type="scientific">Yersinia enterocolitica subsp. palearctica serotype O:3 (strain DSM 13030 / CIP 106945 / Y11)</name>
    <dbReference type="NCBI Taxonomy" id="930944"/>
    <lineage>
        <taxon>Bacteria</taxon>
        <taxon>Pseudomonadati</taxon>
        <taxon>Pseudomonadota</taxon>
        <taxon>Gammaproteobacteria</taxon>
        <taxon>Enterobacterales</taxon>
        <taxon>Yersiniaceae</taxon>
        <taxon>Yersinia</taxon>
    </lineage>
</organism>
<name>A0A0H3NQ10_YERE1</name>
<evidence type="ECO:0000313" key="1">
    <source>
        <dbReference type="EMBL" id="CBY26514.1"/>
    </source>
</evidence>
<gene>
    <name evidence="1" type="ordered locus">Y11_16671</name>
</gene>
<sequence length="59" mass="6832">MTPGDLIFIDECSLVVIFQKYESEVIKRCIQIMATEKNIVNEIINKYHIKDIIDNNGAF</sequence>
<dbReference type="PATRIC" id="fig|930944.6.peg.1657"/>
<dbReference type="Proteomes" id="UP000008084">
    <property type="component" value="Chromosome"/>
</dbReference>
<proteinExistence type="predicted"/>
<dbReference type="AlphaFoldDB" id="A0A0H3NQ10"/>
<reference evidence="1 2" key="1">
    <citation type="journal article" date="2011" name="J. Bacteriol.">
        <title>Complete genome sequence of Yersinia enterocolitica subsp. palearctica serogroup O:3.</title>
        <authorList>
            <person name="Batzilla J."/>
            <person name="Hoper D."/>
            <person name="Antonenka U."/>
            <person name="Heesemann J."/>
            <person name="Rakin A."/>
        </authorList>
    </citation>
    <scope>NUCLEOTIDE SEQUENCE [LARGE SCALE GENOMIC DNA]</scope>
    <source>
        <strain evidence="2">DSM 13030 / CIP 106945 / Y11</strain>
    </source>
</reference>
<accession>A0A0H3NQ10</accession>